<keyword evidence="8 10" id="KW-0030">Aminoacyl-tRNA synthetase</keyword>
<comment type="similarity">
    <text evidence="2 10">Belongs to the class-I aminoacyl-tRNA synthetase family.</text>
</comment>
<dbReference type="NCBIfam" id="TIGR00233">
    <property type="entry name" value="trpS"/>
    <property type="match status" value="1"/>
</dbReference>
<dbReference type="FunFam" id="1.10.240.10:FF:000002">
    <property type="entry name" value="Tryptophan--tRNA ligase"/>
    <property type="match status" value="1"/>
</dbReference>
<dbReference type="PRINTS" id="PR01039">
    <property type="entry name" value="TRNASYNTHTRP"/>
</dbReference>
<evidence type="ECO:0000256" key="1">
    <source>
        <dbReference type="ARBA" id="ARBA00004173"/>
    </source>
</evidence>
<comment type="subcellular location">
    <subcellularLocation>
        <location evidence="1">Mitochondrion</location>
    </subcellularLocation>
</comment>
<dbReference type="Gene3D" id="1.10.240.10">
    <property type="entry name" value="Tyrosyl-Transfer RNA Synthetase"/>
    <property type="match status" value="1"/>
</dbReference>
<dbReference type="CDD" id="cd00806">
    <property type="entry name" value="TrpRS_core"/>
    <property type="match status" value="1"/>
</dbReference>
<keyword evidence="4 10" id="KW-0436">Ligase</keyword>
<keyword evidence="7 10" id="KW-0648">Protein biosynthesis</keyword>
<evidence type="ECO:0000256" key="8">
    <source>
        <dbReference type="ARBA" id="ARBA00023146"/>
    </source>
</evidence>
<evidence type="ECO:0000256" key="2">
    <source>
        <dbReference type="ARBA" id="ARBA00005594"/>
    </source>
</evidence>
<proteinExistence type="inferred from homology"/>
<evidence type="ECO:0000256" key="9">
    <source>
        <dbReference type="ARBA" id="ARBA00030268"/>
    </source>
</evidence>
<dbReference type="InterPro" id="IPR001412">
    <property type="entry name" value="aa-tRNA-synth_I_CS"/>
</dbReference>
<keyword evidence="5 10" id="KW-0547">Nucleotide-binding</keyword>
<dbReference type="GO" id="GO:0005524">
    <property type="term" value="F:ATP binding"/>
    <property type="evidence" value="ECO:0007669"/>
    <property type="project" value="UniProtKB-KW"/>
</dbReference>
<dbReference type="Pfam" id="PF00579">
    <property type="entry name" value="tRNA-synt_1b"/>
    <property type="match status" value="1"/>
</dbReference>
<evidence type="ECO:0000256" key="10">
    <source>
        <dbReference type="RuleBase" id="RU363036"/>
    </source>
</evidence>
<keyword evidence="12" id="KW-1185">Reference proteome</keyword>
<evidence type="ECO:0000313" key="12">
    <source>
        <dbReference type="Proteomes" id="UP001432027"/>
    </source>
</evidence>
<sequence>GMVGRSVLRKATVITSRLSSTEIAMITKHPDVILSGIQPTGVPHLGNYFGAIRPWLKIQKDQPSTPFFLGIADMHAISLGPVEPEKLRNDVFHMAASLMASGIDPSTTVLFRMSTIPEIAQLSWILGSLQTVSKLNRLPQYKDKSGRFARSGVPLGLLSYPVLQAADVLAFRATHVPVGADQSQHMNLLTDLALSANTSWKEEMFPIPKAMISPHARIKSLRAPQQKMSKSDSSERGRINLTDDVDSIVDKYRKAQSDSEPQIEYNPGRRTAVANLIDILAAVRDTTPEAIVEEAKGWNTVQLKDALATETEQLVAPIRNRYETIIKDPQEVYRILEANEEKARATVSETMKVVLKAVGFR</sequence>
<dbReference type="InterPro" id="IPR002305">
    <property type="entry name" value="aa-tRNA-synth_Ic"/>
</dbReference>
<dbReference type="Proteomes" id="UP001432027">
    <property type="component" value="Unassembled WGS sequence"/>
</dbReference>
<dbReference type="GO" id="GO:0070183">
    <property type="term" value="P:mitochondrial tryptophanyl-tRNA aminoacylation"/>
    <property type="evidence" value="ECO:0007669"/>
    <property type="project" value="TreeGrafter"/>
</dbReference>
<evidence type="ECO:0000256" key="5">
    <source>
        <dbReference type="ARBA" id="ARBA00022741"/>
    </source>
</evidence>
<dbReference type="AlphaFoldDB" id="A0AAV5T4Z4"/>
<reference evidence="11" key="1">
    <citation type="submission" date="2023-10" db="EMBL/GenBank/DDBJ databases">
        <title>Genome assembly of Pristionchus species.</title>
        <authorList>
            <person name="Yoshida K."/>
            <person name="Sommer R.J."/>
        </authorList>
    </citation>
    <scope>NUCLEOTIDE SEQUENCE</scope>
    <source>
        <strain evidence="11">RS0144</strain>
    </source>
</reference>
<protein>
    <recommendedName>
        <fullName evidence="3">tryptophan--tRNA ligase</fullName>
        <ecNumber evidence="3">6.1.1.2</ecNumber>
    </recommendedName>
    <alternativeName>
        <fullName evidence="9">Tryptophanyl-tRNA synthetase</fullName>
    </alternativeName>
</protein>
<evidence type="ECO:0000256" key="7">
    <source>
        <dbReference type="ARBA" id="ARBA00022917"/>
    </source>
</evidence>
<dbReference type="PANTHER" id="PTHR43766">
    <property type="entry name" value="TRYPTOPHAN--TRNA LIGASE, MITOCHONDRIAL"/>
    <property type="match status" value="1"/>
</dbReference>
<dbReference type="EMBL" id="BTSX01000003">
    <property type="protein sequence ID" value="GMS90348.1"/>
    <property type="molecule type" value="Genomic_DNA"/>
</dbReference>
<evidence type="ECO:0000256" key="4">
    <source>
        <dbReference type="ARBA" id="ARBA00022598"/>
    </source>
</evidence>
<dbReference type="InterPro" id="IPR002306">
    <property type="entry name" value="Trp-tRNA-ligase"/>
</dbReference>
<dbReference type="InterPro" id="IPR014729">
    <property type="entry name" value="Rossmann-like_a/b/a_fold"/>
</dbReference>
<dbReference type="InterPro" id="IPR050203">
    <property type="entry name" value="Trp-tRNA_synthetase"/>
</dbReference>
<dbReference type="GO" id="GO:0005759">
    <property type="term" value="C:mitochondrial matrix"/>
    <property type="evidence" value="ECO:0007669"/>
    <property type="project" value="TreeGrafter"/>
</dbReference>
<comment type="caution">
    <text evidence="11">The sequence shown here is derived from an EMBL/GenBank/DDBJ whole genome shotgun (WGS) entry which is preliminary data.</text>
</comment>
<name>A0AAV5T4Z4_9BILA</name>
<feature type="non-terminal residue" evidence="11">
    <location>
        <position position="1"/>
    </location>
</feature>
<evidence type="ECO:0000313" key="11">
    <source>
        <dbReference type="EMBL" id="GMS90348.1"/>
    </source>
</evidence>
<organism evidence="11 12">
    <name type="scientific">Pristionchus entomophagus</name>
    <dbReference type="NCBI Taxonomy" id="358040"/>
    <lineage>
        <taxon>Eukaryota</taxon>
        <taxon>Metazoa</taxon>
        <taxon>Ecdysozoa</taxon>
        <taxon>Nematoda</taxon>
        <taxon>Chromadorea</taxon>
        <taxon>Rhabditida</taxon>
        <taxon>Rhabditina</taxon>
        <taxon>Diplogasteromorpha</taxon>
        <taxon>Diplogasteroidea</taxon>
        <taxon>Neodiplogasteridae</taxon>
        <taxon>Pristionchus</taxon>
    </lineage>
</organism>
<evidence type="ECO:0000256" key="6">
    <source>
        <dbReference type="ARBA" id="ARBA00022840"/>
    </source>
</evidence>
<evidence type="ECO:0000256" key="3">
    <source>
        <dbReference type="ARBA" id="ARBA00013161"/>
    </source>
</evidence>
<dbReference type="EC" id="6.1.1.2" evidence="3"/>
<accession>A0AAV5T4Z4</accession>
<dbReference type="GO" id="GO:0004830">
    <property type="term" value="F:tryptophan-tRNA ligase activity"/>
    <property type="evidence" value="ECO:0007669"/>
    <property type="project" value="UniProtKB-EC"/>
</dbReference>
<keyword evidence="6 10" id="KW-0067">ATP-binding</keyword>
<dbReference type="SUPFAM" id="SSF52374">
    <property type="entry name" value="Nucleotidylyl transferase"/>
    <property type="match status" value="1"/>
</dbReference>
<dbReference type="PROSITE" id="PS00178">
    <property type="entry name" value="AA_TRNA_LIGASE_I"/>
    <property type="match status" value="1"/>
</dbReference>
<gene>
    <name evidence="11" type="ORF">PENTCL1PPCAC_12523</name>
</gene>
<dbReference type="PANTHER" id="PTHR43766:SF1">
    <property type="entry name" value="TRYPTOPHAN--TRNA LIGASE, MITOCHONDRIAL"/>
    <property type="match status" value="1"/>
</dbReference>
<dbReference type="Gene3D" id="3.40.50.620">
    <property type="entry name" value="HUPs"/>
    <property type="match status" value="1"/>
</dbReference>